<dbReference type="AlphaFoldDB" id="A0A914UYZ8"/>
<keyword evidence="1" id="KW-1185">Reference proteome</keyword>
<dbReference type="Proteomes" id="UP000887566">
    <property type="component" value="Unplaced"/>
</dbReference>
<dbReference type="WBParaSite" id="PSAMB.scaffold1377size32404.g12751.t1">
    <property type="protein sequence ID" value="PSAMB.scaffold1377size32404.g12751.t1"/>
    <property type="gene ID" value="PSAMB.scaffold1377size32404.g12751"/>
</dbReference>
<evidence type="ECO:0000313" key="1">
    <source>
        <dbReference type="Proteomes" id="UP000887566"/>
    </source>
</evidence>
<organism evidence="1 2">
    <name type="scientific">Plectus sambesii</name>
    <dbReference type="NCBI Taxonomy" id="2011161"/>
    <lineage>
        <taxon>Eukaryota</taxon>
        <taxon>Metazoa</taxon>
        <taxon>Ecdysozoa</taxon>
        <taxon>Nematoda</taxon>
        <taxon>Chromadorea</taxon>
        <taxon>Plectida</taxon>
        <taxon>Plectina</taxon>
        <taxon>Plectoidea</taxon>
        <taxon>Plectidae</taxon>
        <taxon>Plectus</taxon>
    </lineage>
</organism>
<reference evidence="2" key="1">
    <citation type="submission" date="2022-11" db="UniProtKB">
        <authorList>
            <consortium name="WormBaseParasite"/>
        </authorList>
    </citation>
    <scope>IDENTIFICATION</scope>
</reference>
<proteinExistence type="predicted"/>
<accession>A0A914UYZ8</accession>
<evidence type="ECO:0000313" key="2">
    <source>
        <dbReference type="WBParaSite" id="PSAMB.scaffold1377size32404.g12751.t1"/>
    </source>
</evidence>
<protein>
    <submittedName>
        <fullName evidence="2">Uncharacterized protein</fullName>
    </submittedName>
</protein>
<name>A0A914UYZ8_9BILA</name>
<sequence length="193" mass="22000">MEPVIVYCCRDRVDNVLELSDCGQENSIVRFKNLKIFTYGNNKTPSCFQRGASVEFPGYITVSSGQIVVNETLVLNNNASLYFTLRKNDFFVNNVCKKGVSSHFAMPRRYCKPDLCTALGADFCALIGNKGVHDLNTLQISRQQFIRTDISDPFAKLLLRGEWKGEIQLFYINDFVGCLAFPPNQRQWIRVNH</sequence>